<dbReference type="Proteomes" id="UP000198725">
    <property type="component" value="Unassembled WGS sequence"/>
</dbReference>
<dbReference type="GO" id="GO:0042834">
    <property type="term" value="F:peptidoglycan binding"/>
    <property type="evidence" value="ECO:0007669"/>
    <property type="project" value="InterPro"/>
</dbReference>
<reference evidence="3" key="1">
    <citation type="submission" date="2016-10" db="EMBL/GenBank/DDBJ databases">
        <authorList>
            <person name="Varghese N."/>
            <person name="Submissions S."/>
        </authorList>
    </citation>
    <scope>NUCLEOTIDE SEQUENCE [LARGE SCALE GENOMIC DNA]</scope>
    <source>
        <strain evidence="3">MO64</strain>
    </source>
</reference>
<protein>
    <submittedName>
        <fullName evidence="2">Sporulation related domain-containing protein</fullName>
    </submittedName>
</protein>
<evidence type="ECO:0000259" key="1">
    <source>
        <dbReference type="Pfam" id="PF05036"/>
    </source>
</evidence>
<sequence length="219" mass="23853">MFLRLLFVFLMTLNIAVGAWLLLGQNDALGRSATDPGVPELQLLSEQAPVAPSATASVPAAAPAAPSESYACMTLGPFATPQDMRTARSALARQTVRERARQEQTTELRGWWVHLPTSGSRAQALAEARKLEAKHITDYFVVGSGDQQNTVSLGLFKDPANAHNRLDQVVAAGFPAKLTQRTEQVPQYWLDLVVADSVHFNWRSRIRDPSVGSHSSGCF</sequence>
<gene>
    <name evidence="2" type="ORF">SAMN05192579_10333</name>
</gene>
<name>A0A1I3ZPR8_9GAMM</name>
<dbReference type="InterPro" id="IPR036680">
    <property type="entry name" value="SPOR-like_sf"/>
</dbReference>
<keyword evidence="3" id="KW-1185">Reference proteome</keyword>
<organism evidence="2 3">
    <name type="scientific">Rhodanobacter glycinis</name>
    <dbReference type="NCBI Taxonomy" id="582702"/>
    <lineage>
        <taxon>Bacteria</taxon>
        <taxon>Pseudomonadati</taxon>
        <taxon>Pseudomonadota</taxon>
        <taxon>Gammaproteobacteria</taxon>
        <taxon>Lysobacterales</taxon>
        <taxon>Rhodanobacteraceae</taxon>
        <taxon>Rhodanobacter</taxon>
    </lineage>
</organism>
<proteinExistence type="predicted"/>
<evidence type="ECO:0000313" key="2">
    <source>
        <dbReference type="EMBL" id="SFK45646.1"/>
    </source>
</evidence>
<dbReference type="AlphaFoldDB" id="A0A1I3ZPR8"/>
<evidence type="ECO:0000313" key="3">
    <source>
        <dbReference type="Proteomes" id="UP000198725"/>
    </source>
</evidence>
<dbReference type="RefSeq" id="WP_092701891.1">
    <property type="nucleotide sequence ID" value="NZ_FOSR01000003.1"/>
</dbReference>
<dbReference type="InterPro" id="IPR007730">
    <property type="entry name" value="SPOR-like_dom"/>
</dbReference>
<dbReference type="Gene3D" id="3.30.70.1070">
    <property type="entry name" value="Sporulation related repeat"/>
    <property type="match status" value="1"/>
</dbReference>
<dbReference type="Pfam" id="PF05036">
    <property type="entry name" value="SPOR"/>
    <property type="match status" value="1"/>
</dbReference>
<feature type="domain" description="SPOR" evidence="1">
    <location>
        <begin position="109"/>
        <end position="175"/>
    </location>
</feature>
<dbReference type="EMBL" id="FOSR01000003">
    <property type="protein sequence ID" value="SFK45646.1"/>
    <property type="molecule type" value="Genomic_DNA"/>
</dbReference>
<dbReference type="SUPFAM" id="SSF110997">
    <property type="entry name" value="Sporulation related repeat"/>
    <property type="match status" value="1"/>
</dbReference>
<accession>A0A1I3ZPR8</accession>